<dbReference type="PANTHER" id="PTHR36507">
    <property type="entry name" value="BLL1555 PROTEIN"/>
    <property type="match status" value="1"/>
</dbReference>
<evidence type="ECO:0000313" key="1">
    <source>
        <dbReference type="EMBL" id="TMQ54051.1"/>
    </source>
</evidence>
<dbReference type="Proteomes" id="UP000319829">
    <property type="component" value="Unassembled WGS sequence"/>
</dbReference>
<dbReference type="EMBL" id="VBOX01000058">
    <property type="protein sequence ID" value="TMQ63482.1"/>
    <property type="molecule type" value="Genomic_DNA"/>
</dbReference>
<comment type="caution">
    <text evidence="2">The sequence shown here is derived from an EMBL/GenBank/DDBJ whole genome shotgun (WGS) entry which is preliminary data.</text>
</comment>
<proteinExistence type="predicted"/>
<dbReference type="AlphaFoldDB" id="A0A538TIN7"/>
<accession>A0A538TIN7</accession>
<dbReference type="Gene3D" id="2.60.40.420">
    <property type="entry name" value="Cupredoxins - blue copper proteins"/>
    <property type="match status" value="1"/>
</dbReference>
<dbReference type="PROSITE" id="PS51257">
    <property type="entry name" value="PROKAR_LIPOPROTEIN"/>
    <property type="match status" value="1"/>
</dbReference>
<evidence type="ECO:0000313" key="2">
    <source>
        <dbReference type="EMBL" id="TMQ63482.1"/>
    </source>
</evidence>
<evidence type="ECO:0000313" key="4">
    <source>
        <dbReference type="Proteomes" id="UP000319829"/>
    </source>
</evidence>
<dbReference type="PANTHER" id="PTHR36507:SF1">
    <property type="entry name" value="BLL1555 PROTEIN"/>
    <property type="match status" value="1"/>
</dbReference>
<dbReference type="EMBL" id="VBOU01000077">
    <property type="protein sequence ID" value="TMQ54051.1"/>
    <property type="molecule type" value="Genomic_DNA"/>
</dbReference>
<organism evidence="2 3">
    <name type="scientific">Eiseniibacteriota bacterium</name>
    <dbReference type="NCBI Taxonomy" id="2212470"/>
    <lineage>
        <taxon>Bacteria</taxon>
        <taxon>Candidatus Eiseniibacteriota</taxon>
    </lineage>
</organism>
<dbReference type="SUPFAM" id="SSF49503">
    <property type="entry name" value="Cupredoxins"/>
    <property type="match status" value="1"/>
</dbReference>
<reference evidence="3 4" key="1">
    <citation type="journal article" date="2019" name="Nat. Microbiol.">
        <title>Mediterranean grassland soil C-N compound turnover is dependent on rainfall and depth, and is mediated by genomically divergent microorganisms.</title>
        <authorList>
            <person name="Diamond S."/>
            <person name="Andeer P.F."/>
            <person name="Li Z."/>
            <person name="Crits-Christoph A."/>
            <person name="Burstein D."/>
            <person name="Anantharaman K."/>
            <person name="Lane K.R."/>
            <person name="Thomas B.C."/>
            <person name="Pan C."/>
            <person name="Northen T.R."/>
            <person name="Banfield J.F."/>
        </authorList>
    </citation>
    <scope>NUCLEOTIDE SEQUENCE [LARGE SCALE GENOMIC DNA]</scope>
    <source>
        <strain evidence="1">WS_4</strain>
        <strain evidence="2">WS_7</strain>
    </source>
</reference>
<gene>
    <name evidence="1" type="ORF">E6K74_07365</name>
    <name evidence="2" type="ORF">E6K77_05290</name>
</gene>
<sequence>MKLIQGALLAILILVLGLTALSCKKKSNPVAPGGGANVTIDIVADMGSGAFGSSPVTVNKGQTVAWRNTRGITHTATADGGAWDTGGIANGSTSAAIQMNTAGSFPYHCAIHPSMTATLVVNP</sequence>
<dbReference type="InterPro" id="IPR008972">
    <property type="entry name" value="Cupredoxin"/>
</dbReference>
<dbReference type="InterPro" id="IPR052721">
    <property type="entry name" value="ET_Amicyanin"/>
</dbReference>
<dbReference type="Proteomes" id="UP000317366">
    <property type="component" value="Unassembled WGS sequence"/>
</dbReference>
<name>A0A538TIN7_UNCEI</name>
<evidence type="ECO:0008006" key="5">
    <source>
        <dbReference type="Google" id="ProtNLM"/>
    </source>
</evidence>
<protein>
    <recommendedName>
        <fullName evidence="5">EfeO-type cupredoxin-like domain-containing protein</fullName>
    </recommendedName>
</protein>
<evidence type="ECO:0000313" key="3">
    <source>
        <dbReference type="Proteomes" id="UP000317366"/>
    </source>
</evidence>